<dbReference type="GO" id="GO:0007346">
    <property type="term" value="P:regulation of mitotic cell cycle"/>
    <property type="evidence" value="ECO:0007669"/>
    <property type="project" value="InterPro"/>
</dbReference>
<dbReference type="OrthoDB" id="1902316at2759"/>
<dbReference type="AlphaFoldDB" id="A0A5N6RIS6"/>
<name>A0A5N6RIS6_9ROSI</name>
<dbReference type="PANTHER" id="PTHR35125">
    <property type="entry name" value="NEURON NAVIGATOR 1-LIKE-RELATED"/>
    <property type="match status" value="1"/>
</dbReference>
<feature type="region of interest" description="Disordered" evidence="1">
    <location>
        <begin position="23"/>
        <end position="66"/>
    </location>
</feature>
<dbReference type="PANTHER" id="PTHR35125:SF2">
    <property type="entry name" value="PROTEIN PATRONUS 2-LIKE"/>
    <property type="match status" value="1"/>
</dbReference>
<dbReference type="EMBL" id="CM017326">
    <property type="protein sequence ID" value="KAE8077747.1"/>
    <property type="molecule type" value="Genomic_DNA"/>
</dbReference>
<sequence>MAMQAGRLIQDQNFNVHCNGASVGGKTNVPKAERKGGIGARKPLSDLSNSEKPVLNQAPKKQTSKKVTFIDEHSGASKMRNDTNKRTSISRASAKLQTGSRKALSDISNSGKAHLNGEATNKNLNLKLGVVAEEPLHHVSAIAEERFLHNHQECIKAQTKSMDLDEFLKTVGLDNDLSKYLATPCAPSMSRKLKPENSQKKYHLELEEMAEQLIEDGGFSWKHGLLSSKPAASPLPPCMTPKSPRYSTHWKDYDLINFKLMETPELPRH</sequence>
<organism evidence="2 3">
    <name type="scientific">Carpinus fangiana</name>
    <dbReference type="NCBI Taxonomy" id="176857"/>
    <lineage>
        <taxon>Eukaryota</taxon>
        <taxon>Viridiplantae</taxon>
        <taxon>Streptophyta</taxon>
        <taxon>Embryophyta</taxon>
        <taxon>Tracheophyta</taxon>
        <taxon>Spermatophyta</taxon>
        <taxon>Magnoliopsida</taxon>
        <taxon>eudicotyledons</taxon>
        <taxon>Gunneridae</taxon>
        <taxon>Pentapetalae</taxon>
        <taxon>rosids</taxon>
        <taxon>fabids</taxon>
        <taxon>Fagales</taxon>
        <taxon>Betulaceae</taxon>
        <taxon>Carpinus</taxon>
    </lineage>
</organism>
<protein>
    <submittedName>
        <fullName evidence="2">Uncharacterized protein</fullName>
    </submittedName>
</protein>
<reference evidence="2 3" key="1">
    <citation type="submission" date="2019-06" db="EMBL/GenBank/DDBJ databases">
        <title>A chromosomal-level reference genome of Carpinus fangiana (Coryloideae, Betulaceae).</title>
        <authorList>
            <person name="Yang X."/>
            <person name="Wang Z."/>
            <person name="Zhang L."/>
            <person name="Hao G."/>
            <person name="Liu J."/>
            <person name="Yang Y."/>
        </authorList>
    </citation>
    <scope>NUCLEOTIDE SEQUENCE [LARGE SCALE GENOMIC DNA]</scope>
    <source>
        <strain evidence="2">Cfa_2016G</strain>
        <tissue evidence="2">Leaf</tissue>
    </source>
</reference>
<proteinExistence type="predicted"/>
<gene>
    <name evidence="2" type="ORF">FH972_016278</name>
</gene>
<keyword evidence="3" id="KW-1185">Reference proteome</keyword>
<evidence type="ECO:0000256" key="1">
    <source>
        <dbReference type="SAM" id="MobiDB-lite"/>
    </source>
</evidence>
<evidence type="ECO:0000313" key="3">
    <source>
        <dbReference type="Proteomes" id="UP000327013"/>
    </source>
</evidence>
<accession>A0A5N6RIS6</accession>
<dbReference type="InterPro" id="IPR039326">
    <property type="entry name" value="Patronus"/>
</dbReference>
<dbReference type="Proteomes" id="UP000327013">
    <property type="component" value="Chromosome 6"/>
</dbReference>
<evidence type="ECO:0000313" key="2">
    <source>
        <dbReference type="EMBL" id="KAE8077747.1"/>
    </source>
</evidence>